<evidence type="ECO:0000313" key="3">
    <source>
        <dbReference type="EMBL" id="CAF4183175.1"/>
    </source>
</evidence>
<dbReference type="AlphaFoldDB" id="A0A815UQU1"/>
<evidence type="ECO:0000313" key="2">
    <source>
        <dbReference type="EMBL" id="CAF1520875.1"/>
    </source>
</evidence>
<sequence>MKLREKNFPQHYWLKLHNHIIDELPAPPLIKHRNVSKTKINNCITSLVPHIQKFIYCGAIDKRKGEVRSTHLPLSSEQFNVLNRLEVTRKYQSIIPLEEQLQLQYDFLYKNYFRGINNIQFRLQMQKPVIVGTKSILLLRIRFQQKPAVLKL</sequence>
<dbReference type="Proteomes" id="UP000663891">
    <property type="component" value="Unassembled WGS sequence"/>
</dbReference>
<dbReference type="OrthoDB" id="10037667at2759"/>
<dbReference type="Proteomes" id="UP000663868">
    <property type="component" value="Unassembled WGS sequence"/>
</dbReference>
<dbReference type="Proteomes" id="UP000663860">
    <property type="component" value="Unassembled WGS sequence"/>
</dbReference>
<dbReference type="EMBL" id="CAJOBB010007295">
    <property type="protein sequence ID" value="CAF4183175.1"/>
    <property type="molecule type" value="Genomic_DNA"/>
</dbReference>
<gene>
    <name evidence="1" type="ORF">IZO911_LOCUS44486</name>
    <name evidence="3" type="ORF">KXQ929_LOCUS39072</name>
    <name evidence="2" type="ORF">VCS650_LOCUS43271</name>
</gene>
<reference evidence="2" key="1">
    <citation type="submission" date="2021-02" db="EMBL/GenBank/DDBJ databases">
        <authorList>
            <person name="Nowell W R."/>
        </authorList>
    </citation>
    <scope>NUCLEOTIDE SEQUENCE</scope>
</reference>
<accession>A0A815UQU1</accession>
<dbReference type="EMBL" id="CAJNOE010002714">
    <property type="protein sequence ID" value="CAF1491031.1"/>
    <property type="molecule type" value="Genomic_DNA"/>
</dbReference>
<name>A0A815UQU1_9BILA</name>
<evidence type="ECO:0000313" key="1">
    <source>
        <dbReference type="EMBL" id="CAF1491031.1"/>
    </source>
</evidence>
<dbReference type="EMBL" id="CAJNON010003091">
    <property type="protein sequence ID" value="CAF1520875.1"/>
    <property type="molecule type" value="Genomic_DNA"/>
</dbReference>
<evidence type="ECO:0000313" key="4">
    <source>
        <dbReference type="Proteomes" id="UP000663891"/>
    </source>
</evidence>
<organism evidence="2 4">
    <name type="scientific">Adineta steineri</name>
    <dbReference type="NCBI Taxonomy" id="433720"/>
    <lineage>
        <taxon>Eukaryota</taxon>
        <taxon>Metazoa</taxon>
        <taxon>Spiralia</taxon>
        <taxon>Gnathifera</taxon>
        <taxon>Rotifera</taxon>
        <taxon>Eurotatoria</taxon>
        <taxon>Bdelloidea</taxon>
        <taxon>Adinetida</taxon>
        <taxon>Adinetidae</taxon>
        <taxon>Adineta</taxon>
    </lineage>
</organism>
<proteinExistence type="predicted"/>
<comment type="caution">
    <text evidence="2">The sequence shown here is derived from an EMBL/GenBank/DDBJ whole genome shotgun (WGS) entry which is preliminary data.</text>
</comment>
<protein>
    <submittedName>
        <fullName evidence="2">Uncharacterized protein</fullName>
    </submittedName>
</protein>